<gene>
    <name evidence="2" type="ordered locus">Ngar_c27580</name>
</gene>
<dbReference type="InterPro" id="IPR036515">
    <property type="entry name" value="Transposase_17_sf"/>
</dbReference>
<dbReference type="GO" id="GO:0003677">
    <property type="term" value="F:DNA binding"/>
    <property type="evidence" value="ECO:0007669"/>
    <property type="project" value="InterPro"/>
</dbReference>
<dbReference type="EMBL" id="CP002408">
    <property type="protein sequence ID" value="AFU59679.1"/>
    <property type="molecule type" value="Genomic_DNA"/>
</dbReference>
<sequence>MKELLVERVKEIGCKLISLEIMPDHVHIFVEAHNLQQLQTE</sequence>
<dbReference type="BioCyc" id="CNIT1237085:G1324-2758-MONOMER"/>
<evidence type="ECO:0000313" key="2">
    <source>
        <dbReference type="EMBL" id="AFU59679.1"/>
    </source>
</evidence>
<reference evidence="2 3" key="1">
    <citation type="journal article" date="2012" name="Environ. Microbiol.">
        <title>The genome of the ammonia-oxidizing Candidatus Nitrososphaera gargensis: insights into metabolic versatility and environmental adaptations.</title>
        <authorList>
            <person name="Spang A."/>
            <person name="Poehlein A."/>
            <person name="Offre P."/>
            <person name="Zumbragel S."/>
            <person name="Haider S."/>
            <person name="Rychlik N."/>
            <person name="Nowka B."/>
            <person name="Schmeisser C."/>
            <person name="Lebedeva E.V."/>
            <person name="Rattei T."/>
            <person name="Bohm C."/>
            <person name="Schmid M."/>
            <person name="Galushko A."/>
            <person name="Hatzenpichler R."/>
            <person name="Weinmaier T."/>
            <person name="Daniel R."/>
            <person name="Schleper C."/>
            <person name="Spieck E."/>
            <person name="Streit W."/>
            <person name="Wagner M."/>
        </authorList>
    </citation>
    <scope>NUCLEOTIDE SEQUENCE [LARGE SCALE GENOMIC DNA]</scope>
    <source>
        <strain evidence="3">Ga9.2</strain>
    </source>
</reference>
<evidence type="ECO:0000259" key="1">
    <source>
        <dbReference type="Pfam" id="PF01797"/>
    </source>
</evidence>
<dbReference type="InterPro" id="IPR002686">
    <property type="entry name" value="Transposase_17"/>
</dbReference>
<dbReference type="InParanoid" id="K0INN4"/>
<dbReference type="SUPFAM" id="SSF143422">
    <property type="entry name" value="Transposase IS200-like"/>
    <property type="match status" value="1"/>
</dbReference>
<dbReference type="KEGG" id="nga:Ngar_c27580"/>
<dbReference type="Proteomes" id="UP000008037">
    <property type="component" value="Chromosome"/>
</dbReference>
<keyword evidence="3" id="KW-1185">Reference proteome</keyword>
<accession>K0INN4</accession>
<proteinExistence type="predicted"/>
<dbReference type="Gene3D" id="3.30.70.1290">
    <property type="entry name" value="Transposase IS200-like"/>
    <property type="match status" value="1"/>
</dbReference>
<dbReference type="GO" id="GO:0006313">
    <property type="term" value="P:DNA transposition"/>
    <property type="evidence" value="ECO:0007669"/>
    <property type="project" value="InterPro"/>
</dbReference>
<protein>
    <submittedName>
        <fullName evidence="2">Putative transposase, IS200 family</fullName>
    </submittedName>
</protein>
<dbReference type="AlphaFoldDB" id="K0INN4"/>
<organism evidence="2 3">
    <name type="scientific">Nitrososphaera gargensis (strain Ga9.2)</name>
    <dbReference type="NCBI Taxonomy" id="1237085"/>
    <lineage>
        <taxon>Archaea</taxon>
        <taxon>Nitrososphaerota</taxon>
        <taxon>Nitrososphaeria</taxon>
        <taxon>Nitrososphaerales</taxon>
        <taxon>Nitrososphaeraceae</taxon>
        <taxon>Nitrososphaera</taxon>
    </lineage>
</organism>
<dbReference type="GO" id="GO:0004803">
    <property type="term" value="F:transposase activity"/>
    <property type="evidence" value="ECO:0007669"/>
    <property type="project" value="InterPro"/>
</dbReference>
<dbReference type="Pfam" id="PF01797">
    <property type="entry name" value="Y1_Tnp"/>
    <property type="match status" value="1"/>
</dbReference>
<evidence type="ECO:0000313" key="3">
    <source>
        <dbReference type="Proteomes" id="UP000008037"/>
    </source>
</evidence>
<feature type="domain" description="Transposase IS200-like" evidence="1">
    <location>
        <begin position="2"/>
        <end position="37"/>
    </location>
</feature>
<dbReference type="HOGENOM" id="CLU_3263939_0_0_2"/>
<dbReference type="STRING" id="1237085.Ngar_c27580"/>
<name>K0INN4_NITGG</name>